<evidence type="ECO:0000313" key="1">
    <source>
        <dbReference type="EMBL" id="KAJ1935916.1"/>
    </source>
</evidence>
<organism evidence="1 2">
    <name type="scientific">Linderina macrospora</name>
    <dbReference type="NCBI Taxonomy" id="4868"/>
    <lineage>
        <taxon>Eukaryota</taxon>
        <taxon>Fungi</taxon>
        <taxon>Fungi incertae sedis</taxon>
        <taxon>Zoopagomycota</taxon>
        <taxon>Kickxellomycotina</taxon>
        <taxon>Kickxellomycetes</taxon>
        <taxon>Kickxellales</taxon>
        <taxon>Kickxellaceae</taxon>
        <taxon>Linderina</taxon>
    </lineage>
</organism>
<dbReference type="Proteomes" id="UP001150603">
    <property type="component" value="Unassembled WGS sequence"/>
</dbReference>
<evidence type="ECO:0000313" key="2">
    <source>
        <dbReference type="Proteomes" id="UP001150603"/>
    </source>
</evidence>
<gene>
    <name evidence="1" type="ORF">FBU59_005229</name>
</gene>
<keyword evidence="2" id="KW-1185">Reference proteome</keyword>
<proteinExistence type="predicted"/>
<protein>
    <submittedName>
        <fullName evidence="1">Uncharacterized protein</fullName>
    </submittedName>
</protein>
<name>A0ACC1J365_9FUNG</name>
<dbReference type="EMBL" id="JANBPW010004070">
    <property type="protein sequence ID" value="KAJ1935916.1"/>
    <property type="molecule type" value="Genomic_DNA"/>
</dbReference>
<reference evidence="1" key="1">
    <citation type="submission" date="2022-07" db="EMBL/GenBank/DDBJ databases">
        <title>Phylogenomic reconstructions and comparative analyses of Kickxellomycotina fungi.</title>
        <authorList>
            <person name="Reynolds N.K."/>
            <person name="Stajich J.E."/>
            <person name="Barry K."/>
            <person name="Grigoriev I.V."/>
            <person name="Crous P."/>
            <person name="Smith M.E."/>
        </authorList>
    </citation>
    <scope>NUCLEOTIDE SEQUENCE</scope>
    <source>
        <strain evidence="1">NRRL 5244</strain>
    </source>
</reference>
<accession>A0ACC1J365</accession>
<comment type="caution">
    <text evidence="1">The sequence shown here is derived from an EMBL/GenBank/DDBJ whole genome shotgun (WGS) entry which is preliminary data.</text>
</comment>
<sequence>MCDWANGRPTDTCAISTNSLHKRLDEAKVEAITAPDLLPKPLLAVGNISTRVEFVAGDLTNSTYSTVVKVSTLWSPFSENWAIAFALPANQTVEWTSRGNFSVDNSTVTITSDPAAEKSKNMAAVFKFTGSFSGEYVLPDTSSAVFTSS</sequence>